<accession>A0A841EA22</accession>
<evidence type="ECO:0000259" key="2">
    <source>
        <dbReference type="Pfam" id="PF13452"/>
    </source>
</evidence>
<dbReference type="SUPFAM" id="SSF54637">
    <property type="entry name" value="Thioesterase/thiol ester dehydrase-isomerase"/>
    <property type="match status" value="1"/>
</dbReference>
<evidence type="ECO:0000256" key="1">
    <source>
        <dbReference type="HAMAP-Rule" id="MF_00799"/>
    </source>
</evidence>
<proteinExistence type="inferred from homology"/>
<organism evidence="3 4">
    <name type="scientific">Streptomonospora salina</name>
    <dbReference type="NCBI Taxonomy" id="104205"/>
    <lineage>
        <taxon>Bacteria</taxon>
        <taxon>Bacillati</taxon>
        <taxon>Actinomycetota</taxon>
        <taxon>Actinomycetes</taxon>
        <taxon>Streptosporangiales</taxon>
        <taxon>Nocardiopsidaceae</taxon>
        <taxon>Streptomonospora</taxon>
    </lineage>
</organism>
<dbReference type="PIRSF" id="PIRSF018072">
    <property type="entry name" value="UCP018072"/>
    <property type="match status" value="1"/>
</dbReference>
<sequence length="166" mass="18006">MGINREHLGREYRSPQPYEVTRGKIREFAEAIGDPDPVCFDSDSARAAGYGDVVAPPTFPVIMGMEGMSQAVVDPELRLDFSRVVHGDQSFEYARPLQAGDVVETVTRITDISALGGNELLTLESEMRTVEGEYVLTARNMLVVRGAAEGAREQDAQEAKGQGSSA</sequence>
<comment type="caution">
    <text evidence="3">The sequence shown here is derived from an EMBL/GenBank/DDBJ whole genome shotgun (WGS) entry which is preliminary data.</text>
</comment>
<dbReference type="EMBL" id="JACHLY010000001">
    <property type="protein sequence ID" value="MBB5997928.1"/>
    <property type="molecule type" value="Genomic_DNA"/>
</dbReference>
<gene>
    <name evidence="3" type="ORF">HNR25_001679</name>
</gene>
<feature type="domain" description="FAS1-like dehydratase" evidence="2">
    <location>
        <begin position="7"/>
        <end position="137"/>
    </location>
</feature>
<dbReference type="AlphaFoldDB" id="A0A841EA22"/>
<protein>
    <recommendedName>
        <fullName evidence="1">UPF0336 protein HNR25_001679</fullName>
    </recommendedName>
</protein>
<evidence type="ECO:0000313" key="3">
    <source>
        <dbReference type="EMBL" id="MBB5997928.1"/>
    </source>
</evidence>
<dbReference type="CDD" id="cd03441">
    <property type="entry name" value="R_hydratase_like"/>
    <property type="match status" value="1"/>
</dbReference>
<dbReference type="InterPro" id="IPR029069">
    <property type="entry name" value="HotDog_dom_sf"/>
</dbReference>
<keyword evidence="4" id="KW-1185">Reference proteome</keyword>
<dbReference type="Proteomes" id="UP000578077">
    <property type="component" value="Unassembled WGS sequence"/>
</dbReference>
<evidence type="ECO:0000313" key="4">
    <source>
        <dbReference type="Proteomes" id="UP000578077"/>
    </source>
</evidence>
<dbReference type="Gene3D" id="3.10.129.10">
    <property type="entry name" value="Hotdog Thioesterase"/>
    <property type="match status" value="1"/>
</dbReference>
<reference evidence="3 4" key="1">
    <citation type="submission" date="2020-08" db="EMBL/GenBank/DDBJ databases">
        <title>Sequencing the genomes of 1000 actinobacteria strains.</title>
        <authorList>
            <person name="Klenk H.-P."/>
        </authorList>
    </citation>
    <scope>NUCLEOTIDE SEQUENCE [LARGE SCALE GENOMIC DNA]</scope>
    <source>
        <strain evidence="3 4">DSM 44593</strain>
    </source>
</reference>
<dbReference type="Pfam" id="PF13452">
    <property type="entry name" value="FAS1_DH_region"/>
    <property type="match status" value="1"/>
</dbReference>
<dbReference type="HAMAP" id="MF_00799">
    <property type="entry name" value="UPF0336"/>
    <property type="match status" value="1"/>
</dbReference>
<dbReference type="InterPro" id="IPR039569">
    <property type="entry name" value="FAS1-like_DH_region"/>
</dbReference>
<name>A0A841EA22_9ACTN</name>
<dbReference type="RefSeq" id="WP_184634109.1">
    <property type="nucleotide sequence ID" value="NZ_BAABKT010000023.1"/>
</dbReference>
<comment type="similarity">
    <text evidence="1">Belongs to the UPF0336 family.</text>
</comment>
<dbReference type="InterPro" id="IPR016709">
    <property type="entry name" value="HadA-like"/>
</dbReference>